<dbReference type="SUPFAM" id="SSF48150">
    <property type="entry name" value="DNA-glycosylase"/>
    <property type="match status" value="1"/>
</dbReference>
<dbReference type="Gene3D" id="1.10.340.30">
    <property type="entry name" value="Hypothetical protein, domain 2"/>
    <property type="match status" value="1"/>
</dbReference>
<comment type="function">
    <text evidence="10">DNA repair enzyme that has both DNA N-glycosylase activity and AP-lyase activity. The DNA N-glycosylase activity releases various damaged pyrimidines from DNA by cleaving the N-glycosidic bond, leaving an AP (apurinic/apyrimidinic) site. The AP-lyase activity cleaves the phosphodiester bond 3' to the AP site by a beta-elimination, leaving a 3'-terminal unsaturated sugar and a product with a terminal 5'-phosphate.</text>
</comment>
<dbReference type="GO" id="GO:0019104">
    <property type="term" value="F:DNA N-glycosylase activity"/>
    <property type="evidence" value="ECO:0007669"/>
    <property type="project" value="UniProtKB-UniRule"/>
</dbReference>
<comment type="cofactor">
    <cofactor evidence="10">
        <name>[4Fe-4S] cluster</name>
        <dbReference type="ChEBI" id="CHEBI:49883"/>
    </cofactor>
    <text evidence="10">Binds 1 [4Fe-4S] cluster.</text>
</comment>
<dbReference type="PROSITE" id="PS51257">
    <property type="entry name" value="PROKAR_LIPOPROTEIN"/>
    <property type="match status" value="1"/>
</dbReference>
<comment type="catalytic activity">
    <reaction evidence="10">
        <text>2'-deoxyribonucleotide-(2'-deoxyribose 5'-phosphate)-2'-deoxyribonucleotide-DNA = a 3'-end 2'-deoxyribonucleotide-(2,3-dehydro-2,3-deoxyribose 5'-phosphate)-DNA + a 5'-end 5'-phospho-2'-deoxyribonucleoside-DNA + H(+)</text>
        <dbReference type="Rhea" id="RHEA:66592"/>
        <dbReference type="Rhea" id="RHEA-COMP:13180"/>
        <dbReference type="Rhea" id="RHEA-COMP:16897"/>
        <dbReference type="Rhea" id="RHEA-COMP:17067"/>
        <dbReference type="ChEBI" id="CHEBI:15378"/>
        <dbReference type="ChEBI" id="CHEBI:136412"/>
        <dbReference type="ChEBI" id="CHEBI:157695"/>
        <dbReference type="ChEBI" id="CHEBI:167181"/>
        <dbReference type="EC" id="4.2.99.18"/>
    </reaction>
</comment>
<keyword evidence="10" id="KW-0238">DNA-binding</keyword>
<dbReference type="FunFam" id="1.10.340.30:FF:000001">
    <property type="entry name" value="Endonuclease III"/>
    <property type="match status" value="1"/>
</dbReference>
<dbReference type="GO" id="GO:0051539">
    <property type="term" value="F:4 iron, 4 sulfur cluster binding"/>
    <property type="evidence" value="ECO:0007669"/>
    <property type="project" value="UniProtKB-UniRule"/>
</dbReference>
<evidence type="ECO:0000256" key="2">
    <source>
        <dbReference type="ARBA" id="ARBA00022485"/>
    </source>
</evidence>
<keyword evidence="9 10" id="KW-0326">Glycosidase</keyword>
<dbReference type="SMART" id="SM00478">
    <property type="entry name" value="ENDO3c"/>
    <property type="match status" value="1"/>
</dbReference>
<organism evidence="12 13">
    <name type="scientific">Candidatus Scatomorpha pullistercoris</name>
    <dbReference type="NCBI Taxonomy" id="2840929"/>
    <lineage>
        <taxon>Bacteria</taxon>
        <taxon>Bacillati</taxon>
        <taxon>Bacillota</taxon>
        <taxon>Clostridia</taxon>
        <taxon>Eubacteriales</taxon>
        <taxon>Candidatus Scatomorpha</taxon>
    </lineage>
</organism>
<dbReference type="GO" id="GO:0140078">
    <property type="term" value="F:class I DNA-(apurinic or apyrimidinic site) endonuclease activity"/>
    <property type="evidence" value="ECO:0007669"/>
    <property type="project" value="UniProtKB-EC"/>
</dbReference>
<reference evidence="12" key="2">
    <citation type="journal article" date="2021" name="PeerJ">
        <title>Extensive microbial diversity within the chicken gut microbiome revealed by metagenomics and culture.</title>
        <authorList>
            <person name="Gilroy R."/>
            <person name="Ravi A."/>
            <person name="Getino M."/>
            <person name="Pursley I."/>
            <person name="Horton D.L."/>
            <person name="Alikhan N.F."/>
            <person name="Baker D."/>
            <person name="Gharbi K."/>
            <person name="Hall N."/>
            <person name="Watson M."/>
            <person name="Adriaenssens E.M."/>
            <person name="Foster-Nyarko E."/>
            <person name="Jarju S."/>
            <person name="Secka A."/>
            <person name="Antonio M."/>
            <person name="Oren A."/>
            <person name="Chaudhuri R.R."/>
            <person name="La Ragione R."/>
            <person name="Hildebrand F."/>
            <person name="Pallen M.J."/>
        </authorList>
    </citation>
    <scope>NUCLEOTIDE SEQUENCE</scope>
    <source>
        <strain evidence="12">ChiHecec3B27-6122</strain>
    </source>
</reference>
<comment type="caution">
    <text evidence="12">The sequence shown here is derived from an EMBL/GenBank/DDBJ whole genome shotgun (WGS) entry which is preliminary data.</text>
</comment>
<keyword evidence="10" id="KW-0456">Lyase</keyword>
<keyword evidence="6 10" id="KW-0408">Iron</keyword>
<dbReference type="GO" id="GO:0046872">
    <property type="term" value="F:metal ion binding"/>
    <property type="evidence" value="ECO:0007669"/>
    <property type="project" value="UniProtKB-KW"/>
</dbReference>
<evidence type="ECO:0000256" key="8">
    <source>
        <dbReference type="ARBA" id="ARBA00023204"/>
    </source>
</evidence>
<dbReference type="Gene3D" id="1.10.1670.10">
    <property type="entry name" value="Helix-hairpin-Helix base-excision DNA repair enzymes (C-terminal)"/>
    <property type="match status" value="1"/>
</dbReference>
<keyword evidence="7 10" id="KW-0411">Iron-sulfur</keyword>
<evidence type="ECO:0000313" key="12">
    <source>
        <dbReference type="EMBL" id="HIS98139.1"/>
    </source>
</evidence>
<proteinExistence type="inferred from homology"/>
<keyword evidence="12" id="KW-0540">Nuclease</keyword>
<dbReference type="Pfam" id="PF00730">
    <property type="entry name" value="HhH-GPD"/>
    <property type="match status" value="1"/>
</dbReference>
<evidence type="ECO:0000256" key="9">
    <source>
        <dbReference type="ARBA" id="ARBA00023295"/>
    </source>
</evidence>
<dbReference type="InterPro" id="IPR023170">
    <property type="entry name" value="HhH_base_excis_C"/>
</dbReference>
<feature type="binding site" evidence="10">
    <location>
        <position position="255"/>
    </location>
    <ligand>
        <name>[4Fe-4S] cluster</name>
        <dbReference type="ChEBI" id="CHEBI:49883"/>
    </ligand>
</feature>
<feature type="domain" description="HhH-GPD" evidence="11">
    <location>
        <begin position="98"/>
        <end position="246"/>
    </location>
</feature>
<dbReference type="PANTHER" id="PTHR10359:SF18">
    <property type="entry name" value="ENDONUCLEASE III"/>
    <property type="match status" value="1"/>
</dbReference>
<dbReference type="InterPro" id="IPR011257">
    <property type="entry name" value="DNA_glycosylase"/>
</dbReference>
<keyword evidence="5 10" id="KW-0378">Hydrolase</keyword>
<dbReference type="InterPro" id="IPR003265">
    <property type="entry name" value="HhH-GPD_domain"/>
</dbReference>
<accession>A0A9D1K980</accession>
<comment type="similarity">
    <text evidence="1 10">Belongs to the Nth/MutY family.</text>
</comment>
<dbReference type="NCBIfam" id="TIGR01083">
    <property type="entry name" value="nth"/>
    <property type="match status" value="1"/>
</dbReference>
<evidence type="ECO:0000256" key="7">
    <source>
        <dbReference type="ARBA" id="ARBA00023014"/>
    </source>
</evidence>
<evidence type="ECO:0000259" key="11">
    <source>
        <dbReference type="SMART" id="SM00478"/>
    </source>
</evidence>
<keyword evidence="12" id="KW-0255">Endonuclease</keyword>
<keyword evidence="3 10" id="KW-0479">Metal-binding</keyword>
<evidence type="ECO:0000256" key="5">
    <source>
        <dbReference type="ARBA" id="ARBA00022801"/>
    </source>
</evidence>
<name>A0A9D1K980_9FIRM</name>
<evidence type="ECO:0000256" key="3">
    <source>
        <dbReference type="ARBA" id="ARBA00022723"/>
    </source>
</evidence>
<keyword evidence="4 10" id="KW-0227">DNA damage</keyword>
<dbReference type="Proteomes" id="UP000886876">
    <property type="component" value="Unassembled WGS sequence"/>
</dbReference>
<keyword evidence="2 10" id="KW-0004">4Fe-4S</keyword>
<evidence type="ECO:0000313" key="13">
    <source>
        <dbReference type="Proteomes" id="UP000886876"/>
    </source>
</evidence>
<gene>
    <name evidence="10 12" type="primary">nth</name>
    <name evidence="12" type="ORF">IAD42_09200</name>
</gene>
<feature type="binding site" evidence="10">
    <location>
        <position position="248"/>
    </location>
    <ligand>
        <name>[4Fe-4S] cluster</name>
        <dbReference type="ChEBI" id="CHEBI:49883"/>
    </ligand>
</feature>
<evidence type="ECO:0000256" key="6">
    <source>
        <dbReference type="ARBA" id="ARBA00023004"/>
    </source>
</evidence>
<feature type="binding site" evidence="10">
    <location>
        <position position="264"/>
    </location>
    <ligand>
        <name>[4Fe-4S] cluster</name>
        <dbReference type="ChEBI" id="CHEBI:49883"/>
    </ligand>
</feature>
<keyword evidence="8 10" id="KW-0234">DNA repair</keyword>
<dbReference type="CDD" id="cd00056">
    <property type="entry name" value="ENDO3c"/>
    <property type="match status" value="1"/>
</dbReference>
<dbReference type="HAMAP" id="MF_00942">
    <property type="entry name" value="Nth"/>
    <property type="match status" value="1"/>
</dbReference>
<evidence type="ECO:0000256" key="4">
    <source>
        <dbReference type="ARBA" id="ARBA00022763"/>
    </source>
</evidence>
<dbReference type="Pfam" id="PF00633">
    <property type="entry name" value="HHH"/>
    <property type="match status" value="1"/>
</dbReference>
<dbReference type="InterPro" id="IPR005759">
    <property type="entry name" value="Nth"/>
</dbReference>
<dbReference type="GO" id="GO:0006285">
    <property type="term" value="P:base-excision repair, AP site formation"/>
    <property type="evidence" value="ECO:0007669"/>
    <property type="project" value="TreeGrafter"/>
</dbReference>
<dbReference type="PANTHER" id="PTHR10359">
    <property type="entry name" value="A/G-SPECIFIC ADENINE GLYCOSYLASE/ENDONUCLEASE III"/>
    <property type="match status" value="1"/>
</dbReference>
<dbReference type="EC" id="4.2.99.18" evidence="10"/>
<reference evidence="12" key="1">
    <citation type="submission" date="2020-10" db="EMBL/GenBank/DDBJ databases">
        <authorList>
            <person name="Gilroy R."/>
        </authorList>
    </citation>
    <scope>NUCLEOTIDE SEQUENCE</scope>
    <source>
        <strain evidence="12">ChiHecec3B27-6122</strain>
    </source>
</reference>
<dbReference type="InterPro" id="IPR000445">
    <property type="entry name" value="HhH_motif"/>
</dbReference>
<protein>
    <recommendedName>
        <fullName evidence="10">Endonuclease III</fullName>
        <ecNumber evidence="10">4.2.99.18</ecNumber>
    </recommendedName>
    <alternativeName>
        <fullName evidence="10">DNA-(apurinic or apyrimidinic site) lyase</fullName>
    </alternativeName>
</protein>
<sequence length="270" mass="29365">MTRLSSPPSPSICLCPTTSSSSCGLISSASGLRIVCLRLSLKSRSKSAKLVKNIESGDIIRTPEQAAEIVSRLEAEYPLADCTLDWGKDYELLFSVRLAAQCTDERVNMITPALFERYPTLEAFAEADVTEVEGYIRSCGFFHTKARDIVACAQMLLAKHGGRVPDSMDELLALPGVGRKTANLILGDVFHAPGAVVVDTHCIRLSNRMGFVDTKDPPKIEAALREVLPPEKSSDFCHRIVLHGRAVCTARAPKCEACCVRHVCRFASGV</sequence>
<dbReference type="GO" id="GO:0003677">
    <property type="term" value="F:DNA binding"/>
    <property type="evidence" value="ECO:0007669"/>
    <property type="project" value="UniProtKB-UniRule"/>
</dbReference>
<feature type="binding site" evidence="10">
    <location>
        <position position="258"/>
    </location>
    <ligand>
        <name>[4Fe-4S] cluster</name>
        <dbReference type="ChEBI" id="CHEBI:49883"/>
    </ligand>
</feature>
<dbReference type="AlphaFoldDB" id="A0A9D1K980"/>
<evidence type="ECO:0000256" key="1">
    <source>
        <dbReference type="ARBA" id="ARBA00008343"/>
    </source>
</evidence>
<evidence type="ECO:0000256" key="10">
    <source>
        <dbReference type="HAMAP-Rule" id="MF_00942"/>
    </source>
</evidence>
<dbReference type="EMBL" id="DVJS01000229">
    <property type="protein sequence ID" value="HIS98139.1"/>
    <property type="molecule type" value="Genomic_DNA"/>
</dbReference>